<evidence type="ECO:0000313" key="2">
    <source>
        <dbReference type="EMBL" id="PVD19880.1"/>
    </source>
</evidence>
<proteinExistence type="predicted"/>
<accession>A0A2T7NFD7</accession>
<dbReference type="OrthoDB" id="6046294at2759"/>
<keyword evidence="3" id="KW-1185">Reference proteome</keyword>
<feature type="region of interest" description="Disordered" evidence="1">
    <location>
        <begin position="289"/>
        <end position="312"/>
    </location>
</feature>
<dbReference type="AlphaFoldDB" id="A0A2T7NFD7"/>
<dbReference type="SUPFAM" id="SSF57501">
    <property type="entry name" value="Cystine-knot cytokines"/>
    <property type="match status" value="1"/>
</dbReference>
<evidence type="ECO:0000313" key="3">
    <source>
        <dbReference type="Proteomes" id="UP000245119"/>
    </source>
</evidence>
<dbReference type="Proteomes" id="UP000245119">
    <property type="component" value="Linkage Group LG13"/>
</dbReference>
<evidence type="ECO:0000256" key="1">
    <source>
        <dbReference type="SAM" id="MobiDB-lite"/>
    </source>
</evidence>
<protein>
    <submittedName>
        <fullName evidence="2">Uncharacterized protein</fullName>
    </submittedName>
</protein>
<dbReference type="Gene3D" id="2.10.90.10">
    <property type="entry name" value="Cystine-knot cytokines"/>
    <property type="match status" value="1"/>
</dbReference>
<sequence length="312" mass="33925">MFLGKGMSGCSNSVVTTAYLFFHLPLLCCLRLPSSVWPTRQRGRSLGAGGTSRGGSSLSRDDLRDRLSNLGRVFFKDLHLAMLDNRSCSLDNPDELRRLFPGAFLAENDLMRVVPGRGHWTSTSGDRMYAPSRRLVAQRKHADIQAATFSSTPPDGRCGNCVTEIGYEIAEWVVDFAGMNHTVVNFDNAYQFIPSGRCVNENAPCNGGNSGRCLQMSRAHWSLVWTSGRGLGFVAHEVPSHCECLNVGGHQFSSVREQLVSSRGRLAAHGLSLHGGQVRVVDAPPDFWKAVPSPASGTTTQTTATESTRAPE</sequence>
<reference evidence="2 3" key="1">
    <citation type="submission" date="2018-04" db="EMBL/GenBank/DDBJ databases">
        <title>The genome of golden apple snail Pomacea canaliculata provides insight into stress tolerance and invasive adaptation.</title>
        <authorList>
            <person name="Liu C."/>
            <person name="Liu B."/>
            <person name="Ren Y."/>
            <person name="Zhang Y."/>
            <person name="Wang H."/>
            <person name="Li S."/>
            <person name="Jiang F."/>
            <person name="Yin L."/>
            <person name="Zhang G."/>
            <person name="Qian W."/>
            <person name="Fan W."/>
        </authorList>
    </citation>
    <scope>NUCLEOTIDE SEQUENCE [LARGE SCALE GENOMIC DNA]</scope>
    <source>
        <strain evidence="2">SZHN2017</strain>
        <tissue evidence="2">Muscle</tissue>
    </source>
</reference>
<dbReference type="InterPro" id="IPR029034">
    <property type="entry name" value="Cystine-knot_cytokine"/>
</dbReference>
<comment type="caution">
    <text evidence="2">The sequence shown here is derived from an EMBL/GenBank/DDBJ whole genome shotgun (WGS) entry which is preliminary data.</text>
</comment>
<name>A0A2T7NFD7_POMCA</name>
<dbReference type="EMBL" id="PZQS01000013">
    <property type="protein sequence ID" value="PVD19880.1"/>
    <property type="molecule type" value="Genomic_DNA"/>
</dbReference>
<organism evidence="2 3">
    <name type="scientific">Pomacea canaliculata</name>
    <name type="common">Golden apple snail</name>
    <dbReference type="NCBI Taxonomy" id="400727"/>
    <lineage>
        <taxon>Eukaryota</taxon>
        <taxon>Metazoa</taxon>
        <taxon>Spiralia</taxon>
        <taxon>Lophotrochozoa</taxon>
        <taxon>Mollusca</taxon>
        <taxon>Gastropoda</taxon>
        <taxon>Caenogastropoda</taxon>
        <taxon>Architaenioglossa</taxon>
        <taxon>Ampullarioidea</taxon>
        <taxon>Ampullariidae</taxon>
        <taxon>Pomacea</taxon>
    </lineage>
</organism>
<gene>
    <name evidence="2" type="ORF">C0Q70_20373</name>
</gene>
<feature type="compositionally biased region" description="Low complexity" evidence="1">
    <location>
        <begin position="292"/>
        <end position="312"/>
    </location>
</feature>